<evidence type="ECO:0000313" key="2">
    <source>
        <dbReference type="EMBL" id="GGM56196.1"/>
    </source>
</evidence>
<keyword evidence="1" id="KW-0812">Transmembrane</keyword>
<keyword evidence="1" id="KW-1133">Transmembrane helix</keyword>
<name>A0A917U5E6_9ACTN</name>
<reference evidence="2" key="2">
    <citation type="submission" date="2020-09" db="EMBL/GenBank/DDBJ databases">
        <authorList>
            <person name="Sun Q."/>
            <person name="Ohkuma M."/>
        </authorList>
    </citation>
    <scope>NUCLEOTIDE SEQUENCE</scope>
    <source>
        <strain evidence="2">JCM 19831</strain>
    </source>
</reference>
<dbReference type="RefSeq" id="WP_190254037.1">
    <property type="nucleotide sequence ID" value="NZ_BMPI01000038.1"/>
</dbReference>
<feature type="transmembrane region" description="Helical" evidence="1">
    <location>
        <begin position="42"/>
        <end position="63"/>
    </location>
</feature>
<accession>A0A917U5E6</accession>
<keyword evidence="3" id="KW-1185">Reference proteome</keyword>
<gene>
    <name evidence="2" type="ORF">GCM10007977_067390</name>
</gene>
<dbReference type="EMBL" id="BMPI01000038">
    <property type="protein sequence ID" value="GGM56196.1"/>
    <property type="molecule type" value="Genomic_DNA"/>
</dbReference>
<keyword evidence="1" id="KW-0472">Membrane</keyword>
<evidence type="ECO:0000313" key="3">
    <source>
        <dbReference type="Proteomes" id="UP000642070"/>
    </source>
</evidence>
<dbReference type="Proteomes" id="UP000642070">
    <property type="component" value="Unassembled WGS sequence"/>
</dbReference>
<sequence length="349" mass="37739">MTDLESRVTATLTARADRRISTDALGGAAIRRAHTIRRRRRAVGAAGVAAVLVALFAMVRLPAPGVGDAGLPVAAGGGEVGTDPSIVHFALDYGVLDKATATEWVSSSEGYEKATVYAGDDRWWVTFYLATDEAILDRAAGDDHGAEASTTVRGEPAILREGFYDSARAFEIRWEPRPGVHAMLLASVNTADFALRVADSIRLDRALRCVMPLRLTDLPPGNRWVECQTRVRRAPAAGQLRWIHSGLTVEQPGGALVLIWTSERRTANPSDDATFHPNRTVAGWPAEWRTTSPKGLWFTAFGPVELFICVVNPDDAEALTDPGATYLATHLEISSNLDDPTTWPTRSVG</sequence>
<dbReference type="AlphaFoldDB" id="A0A917U5E6"/>
<organism evidence="2 3">
    <name type="scientific">Dactylosporangium sucinum</name>
    <dbReference type="NCBI Taxonomy" id="1424081"/>
    <lineage>
        <taxon>Bacteria</taxon>
        <taxon>Bacillati</taxon>
        <taxon>Actinomycetota</taxon>
        <taxon>Actinomycetes</taxon>
        <taxon>Micromonosporales</taxon>
        <taxon>Micromonosporaceae</taxon>
        <taxon>Dactylosporangium</taxon>
    </lineage>
</organism>
<proteinExistence type="predicted"/>
<protein>
    <submittedName>
        <fullName evidence="2">Uncharacterized protein</fullName>
    </submittedName>
</protein>
<evidence type="ECO:0000256" key="1">
    <source>
        <dbReference type="SAM" id="Phobius"/>
    </source>
</evidence>
<comment type="caution">
    <text evidence="2">The sequence shown here is derived from an EMBL/GenBank/DDBJ whole genome shotgun (WGS) entry which is preliminary data.</text>
</comment>
<reference evidence="2" key="1">
    <citation type="journal article" date="2014" name="Int. J. Syst. Evol. Microbiol.">
        <title>Complete genome sequence of Corynebacterium casei LMG S-19264T (=DSM 44701T), isolated from a smear-ripened cheese.</title>
        <authorList>
            <consortium name="US DOE Joint Genome Institute (JGI-PGF)"/>
            <person name="Walter F."/>
            <person name="Albersmeier A."/>
            <person name="Kalinowski J."/>
            <person name="Ruckert C."/>
        </authorList>
    </citation>
    <scope>NUCLEOTIDE SEQUENCE</scope>
    <source>
        <strain evidence="2">JCM 19831</strain>
    </source>
</reference>